<gene>
    <name evidence="9" type="ORF">Salat_1463700</name>
</gene>
<evidence type="ECO:0000256" key="3">
    <source>
        <dbReference type="ARBA" id="ARBA00022771"/>
    </source>
</evidence>
<comment type="catalytic activity">
    <reaction evidence="6">
        <text>S-ubiquitinyl-[E2 ubiquitin-conjugating enzyme]-L-cysteine + [acceptor protein]-L-lysine = [E2 ubiquitin-conjugating enzyme]-L-cysteine + N(6)-ubiquitinyl-[acceptor protein]-L-lysine.</text>
        <dbReference type="EC" id="2.3.2.27"/>
    </reaction>
</comment>
<dbReference type="PANTHER" id="PTHR23163">
    <property type="entry name" value="RING FINGER PROTEIN-RELATED"/>
    <property type="match status" value="1"/>
</dbReference>
<dbReference type="GO" id="GO:0061630">
    <property type="term" value="F:ubiquitin protein ligase activity"/>
    <property type="evidence" value="ECO:0007669"/>
    <property type="project" value="UniProtKB-EC"/>
</dbReference>
<feature type="compositionally biased region" description="Pro residues" evidence="8">
    <location>
        <begin position="10"/>
        <end position="19"/>
    </location>
</feature>
<evidence type="ECO:0000256" key="8">
    <source>
        <dbReference type="SAM" id="MobiDB-lite"/>
    </source>
</evidence>
<feature type="compositionally biased region" description="Low complexity" evidence="8">
    <location>
        <begin position="20"/>
        <end position="34"/>
    </location>
</feature>
<dbReference type="EMBL" id="JACGWO010000005">
    <property type="protein sequence ID" value="KAK4426949.1"/>
    <property type="molecule type" value="Genomic_DNA"/>
</dbReference>
<comment type="caution">
    <text evidence="9">The sequence shown here is derived from an EMBL/GenBank/DDBJ whole genome shotgun (WGS) entry which is preliminary data.</text>
</comment>
<feature type="region of interest" description="Disordered" evidence="8">
    <location>
        <begin position="1"/>
        <end position="58"/>
    </location>
</feature>
<keyword evidence="6" id="KW-0833">Ubl conjugation pathway</keyword>
<keyword evidence="6 7" id="KW-0175">Coiled coil</keyword>
<keyword evidence="10" id="KW-1185">Reference proteome</keyword>
<dbReference type="EC" id="2.3.2.27" evidence="6"/>
<keyword evidence="5 6" id="KW-0539">Nucleus</keyword>
<dbReference type="GO" id="GO:0005634">
    <property type="term" value="C:nucleus"/>
    <property type="evidence" value="ECO:0007669"/>
    <property type="project" value="UniProtKB-SubCell"/>
</dbReference>
<evidence type="ECO:0000256" key="2">
    <source>
        <dbReference type="ARBA" id="ARBA00022723"/>
    </source>
</evidence>
<keyword evidence="6" id="KW-0156">Chromatin regulator</keyword>
<evidence type="ECO:0000256" key="4">
    <source>
        <dbReference type="ARBA" id="ARBA00022833"/>
    </source>
</evidence>
<reference evidence="9" key="2">
    <citation type="journal article" date="2024" name="Plant">
        <title>Genomic evolution and insights into agronomic trait innovations of Sesamum species.</title>
        <authorList>
            <person name="Miao H."/>
            <person name="Wang L."/>
            <person name="Qu L."/>
            <person name="Liu H."/>
            <person name="Sun Y."/>
            <person name="Le M."/>
            <person name="Wang Q."/>
            <person name="Wei S."/>
            <person name="Zheng Y."/>
            <person name="Lin W."/>
            <person name="Duan Y."/>
            <person name="Cao H."/>
            <person name="Xiong S."/>
            <person name="Wang X."/>
            <person name="Wei L."/>
            <person name="Li C."/>
            <person name="Ma Q."/>
            <person name="Ju M."/>
            <person name="Zhao R."/>
            <person name="Li G."/>
            <person name="Mu C."/>
            <person name="Tian Q."/>
            <person name="Mei H."/>
            <person name="Zhang T."/>
            <person name="Gao T."/>
            <person name="Zhang H."/>
        </authorList>
    </citation>
    <scope>NUCLEOTIDE SEQUENCE</scope>
    <source>
        <strain evidence="9">3651</strain>
    </source>
</reference>
<dbReference type="InterPro" id="IPR013956">
    <property type="entry name" value="E3_ubiquit_lig_Bre1"/>
</dbReference>
<comment type="similarity">
    <text evidence="6">Belongs to the BRE1 family.</text>
</comment>
<reference evidence="9" key="1">
    <citation type="submission" date="2020-06" db="EMBL/GenBank/DDBJ databases">
        <authorList>
            <person name="Li T."/>
            <person name="Hu X."/>
            <person name="Zhang T."/>
            <person name="Song X."/>
            <person name="Zhang H."/>
            <person name="Dai N."/>
            <person name="Sheng W."/>
            <person name="Hou X."/>
            <person name="Wei L."/>
        </authorList>
    </citation>
    <scope>NUCLEOTIDE SEQUENCE</scope>
    <source>
        <strain evidence="9">3651</strain>
        <tissue evidence="9">Leaf</tissue>
    </source>
</reference>
<dbReference type="GO" id="GO:0006325">
    <property type="term" value="P:chromatin organization"/>
    <property type="evidence" value="ECO:0007669"/>
    <property type="project" value="UniProtKB-KW"/>
</dbReference>
<dbReference type="AlphaFoldDB" id="A0AAE2CM39"/>
<keyword evidence="2 6" id="KW-0479">Metal-binding</keyword>
<dbReference type="Proteomes" id="UP001293254">
    <property type="component" value="Unassembled WGS sequence"/>
</dbReference>
<evidence type="ECO:0000256" key="5">
    <source>
        <dbReference type="ARBA" id="ARBA00023242"/>
    </source>
</evidence>
<keyword evidence="3 6" id="KW-0863">Zinc-finger</keyword>
<dbReference type="GO" id="GO:0016567">
    <property type="term" value="P:protein ubiquitination"/>
    <property type="evidence" value="ECO:0007669"/>
    <property type="project" value="UniProtKB-UniRule"/>
</dbReference>
<comment type="pathway">
    <text evidence="6">Protein modification; protein ubiquitination.</text>
</comment>
<name>A0AAE2CM39_9LAMI</name>
<comment type="subcellular location">
    <subcellularLocation>
        <location evidence="1 6">Nucleus</location>
    </subcellularLocation>
</comment>
<evidence type="ECO:0000313" key="9">
    <source>
        <dbReference type="EMBL" id="KAK4426949.1"/>
    </source>
</evidence>
<proteinExistence type="inferred from homology"/>
<accession>A0AAE2CM39</accession>
<keyword evidence="6" id="KW-0808">Transferase</keyword>
<feature type="coiled-coil region" evidence="7">
    <location>
        <begin position="107"/>
        <end position="134"/>
    </location>
</feature>
<dbReference type="PANTHER" id="PTHR23163:SF0">
    <property type="entry name" value="E3 UBIQUITIN-PROTEIN LIGASE BRE1"/>
    <property type="match status" value="1"/>
</dbReference>
<evidence type="ECO:0000256" key="6">
    <source>
        <dbReference type="RuleBase" id="RU365038"/>
    </source>
</evidence>
<organism evidence="9 10">
    <name type="scientific">Sesamum alatum</name>
    <dbReference type="NCBI Taxonomy" id="300844"/>
    <lineage>
        <taxon>Eukaryota</taxon>
        <taxon>Viridiplantae</taxon>
        <taxon>Streptophyta</taxon>
        <taxon>Embryophyta</taxon>
        <taxon>Tracheophyta</taxon>
        <taxon>Spermatophyta</taxon>
        <taxon>Magnoliopsida</taxon>
        <taxon>eudicotyledons</taxon>
        <taxon>Gunneridae</taxon>
        <taxon>Pentapetalae</taxon>
        <taxon>asterids</taxon>
        <taxon>lamiids</taxon>
        <taxon>Lamiales</taxon>
        <taxon>Pedaliaceae</taxon>
        <taxon>Sesamum</taxon>
    </lineage>
</organism>
<evidence type="ECO:0000256" key="1">
    <source>
        <dbReference type="ARBA" id="ARBA00004123"/>
    </source>
</evidence>
<dbReference type="GO" id="GO:0033503">
    <property type="term" value="C:HULC complex"/>
    <property type="evidence" value="ECO:0007669"/>
    <property type="project" value="TreeGrafter"/>
</dbReference>
<keyword evidence="4 6" id="KW-0862">Zinc</keyword>
<evidence type="ECO:0000256" key="7">
    <source>
        <dbReference type="SAM" id="Coils"/>
    </source>
</evidence>
<evidence type="ECO:0000313" key="10">
    <source>
        <dbReference type="Proteomes" id="UP001293254"/>
    </source>
</evidence>
<protein>
    <recommendedName>
        <fullName evidence="6">E3 ubiquitin protein ligase</fullName>
        <ecNumber evidence="6">2.3.2.27</ecNumber>
    </recommendedName>
</protein>
<feature type="compositionally biased region" description="Low complexity" evidence="8">
    <location>
        <begin position="41"/>
        <end position="57"/>
    </location>
</feature>
<dbReference type="GO" id="GO:0008270">
    <property type="term" value="F:zinc ion binding"/>
    <property type="evidence" value="ECO:0007669"/>
    <property type="project" value="UniProtKB-KW"/>
</dbReference>
<sequence>MVSAFISPQNPSPSLPQPAPSSAAPTFSRSAAPPLRRSAVPPHNAAPRSAAPPHHAPLSQGTLCVLYREVSEARSSEIKAWAHVQGLKSSLDERNLELRVKVAIEAEAIAQQRLAASEAEIAKLRQKLEASKRSIPSLAEICLAIFLNFFPP</sequence>